<accession>A0A0A8YL55</accession>
<dbReference type="AlphaFoldDB" id="A0A0A8YL55"/>
<dbReference type="EMBL" id="GBRH01270679">
    <property type="protein sequence ID" value="JAD27216.1"/>
    <property type="molecule type" value="Transcribed_RNA"/>
</dbReference>
<reference evidence="1" key="2">
    <citation type="journal article" date="2015" name="Data Brief">
        <title>Shoot transcriptome of the giant reed, Arundo donax.</title>
        <authorList>
            <person name="Barrero R.A."/>
            <person name="Guerrero F.D."/>
            <person name="Moolhuijzen P."/>
            <person name="Goolsby J.A."/>
            <person name="Tidwell J."/>
            <person name="Bellgard S.E."/>
            <person name="Bellgard M.I."/>
        </authorList>
    </citation>
    <scope>NUCLEOTIDE SEQUENCE</scope>
    <source>
        <tissue evidence="1">Shoot tissue taken approximately 20 cm above the soil surface</tissue>
    </source>
</reference>
<protein>
    <submittedName>
        <fullName evidence="1">Uncharacterized protein</fullName>
    </submittedName>
</protein>
<organism evidence="1">
    <name type="scientific">Arundo donax</name>
    <name type="common">Giant reed</name>
    <name type="synonym">Donax arundinaceus</name>
    <dbReference type="NCBI Taxonomy" id="35708"/>
    <lineage>
        <taxon>Eukaryota</taxon>
        <taxon>Viridiplantae</taxon>
        <taxon>Streptophyta</taxon>
        <taxon>Embryophyta</taxon>
        <taxon>Tracheophyta</taxon>
        <taxon>Spermatophyta</taxon>
        <taxon>Magnoliopsida</taxon>
        <taxon>Liliopsida</taxon>
        <taxon>Poales</taxon>
        <taxon>Poaceae</taxon>
        <taxon>PACMAD clade</taxon>
        <taxon>Arundinoideae</taxon>
        <taxon>Arundineae</taxon>
        <taxon>Arundo</taxon>
    </lineage>
</organism>
<reference evidence="1" key="1">
    <citation type="submission" date="2014-09" db="EMBL/GenBank/DDBJ databases">
        <authorList>
            <person name="Magalhaes I.L.F."/>
            <person name="Oliveira U."/>
            <person name="Santos F.R."/>
            <person name="Vidigal T.H.D.A."/>
            <person name="Brescovit A.D."/>
            <person name="Santos A.J."/>
        </authorList>
    </citation>
    <scope>NUCLEOTIDE SEQUENCE</scope>
    <source>
        <tissue evidence="1">Shoot tissue taken approximately 20 cm above the soil surface</tissue>
    </source>
</reference>
<name>A0A0A8YL55_ARUDO</name>
<evidence type="ECO:0000313" key="1">
    <source>
        <dbReference type="EMBL" id="JAD27216.1"/>
    </source>
</evidence>
<sequence length="16" mass="1885">MHVLIKLGTKQNLSRF</sequence>
<proteinExistence type="predicted"/>